<reference evidence="2 3" key="1">
    <citation type="submission" date="2019-07" db="EMBL/GenBank/DDBJ databases">
        <title>Finished genome of Venturia effusa.</title>
        <authorList>
            <person name="Young C.A."/>
            <person name="Cox M.P."/>
            <person name="Ganley A.R.D."/>
            <person name="David W.J."/>
        </authorList>
    </citation>
    <scope>NUCLEOTIDE SEQUENCE [LARGE SCALE GENOMIC DNA]</scope>
    <source>
        <strain evidence="3">albino</strain>
    </source>
</reference>
<evidence type="ECO:0000313" key="2">
    <source>
        <dbReference type="EMBL" id="QDS75837.1"/>
    </source>
</evidence>
<evidence type="ECO:0000256" key="1">
    <source>
        <dbReference type="SAM" id="Coils"/>
    </source>
</evidence>
<gene>
    <name evidence="2" type="ORF">FKW77_001216</name>
</gene>
<dbReference type="AlphaFoldDB" id="A0A517LJP5"/>
<keyword evidence="1" id="KW-0175">Coiled coil</keyword>
<dbReference type="EMBL" id="CP042198">
    <property type="protein sequence ID" value="QDS75837.1"/>
    <property type="molecule type" value="Genomic_DNA"/>
</dbReference>
<organism evidence="2 3">
    <name type="scientific">Venturia effusa</name>
    <dbReference type="NCBI Taxonomy" id="50376"/>
    <lineage>
        <taxon>Eukaryota</taxon>
        <taxon>Fungi</taxon>
        <taxon>Dikarya</taxon>
        <taxon>Ascomycota</taxon>
        <taxon>Pezizomycotina</taxon>
        <taxon>Dothideomycetes</taxon>
        <taxon>Pleosporomycetidae</taxon>
        <taxon>Venturiales</taxon>
        <taxon>Venturiaceae</taxon>
        <taxon>Venturia</taxon>
    </lineage>
</organism>
<protein>
    <submittedName>
        <fullName evidence="2">Uncharacterized protein</fullName>
    </submittedName>
</protein>
<sequence>MAEPPSKRRKGNDHLDAIVTQIGDLESMNRDLERRLAASLEENTVLKFENRYRKDKTSTKKKEMLALDIEMTRLKEKVALFEARERIYADESREQNVKDTTLSLHTIERRGGSSRLWI</sequence>
<keyword evidence="3" id="KW-1185">Reference proteome</keyword>
<feature type="coiled-coil region" evidence="1">
    <location>
        <begin position="15"/>
        <end position="42"/>
    </location>
</feature>
<dbReference type="Proteomes" id="UP000316270">
    <property type="component" value="Chromosome 14"/>
</dbReference>
<proteinExistence type="predicted"/>
<name>A0A517LJP5_9PEZI</name>
<evidence type="ECO:0000313" key="3">
    <source>
        <dbReference type="Proteomes" id="UP000316270"/>
    </source>
</evidence>
<accession>A0A517LJP5</accession>